<proteinExistence type="predicted"/>
<evidence type="ECO:0000256" key="1">
    <source>
        <dbReference type="ARBA" id="ARBA00004389"/>
    </source>
</evidence>
<feature type="transmembrane region" description="Helical" evidence="12">
    <location>
        <begin position="395"/>
        <end position="417"/>
    </location>
</feature>
<evidence type="ECO:0000256" key="11">
    <source>
        <dbReference type="PROSITE-ProRule" id="PRU00221"/>
    </source>
</evidence>
<comment type="subcellular location">
    <subcellularLocation>
        <location evidence="1">Endoplasmic reticulum membrane</location>
        <topology evidence="1">Single-pass membrane protein</topology>
    </subcellularLocation>
</comment>
<accession>A0A1Y1KNU1</accession>
<dbReference type="PANTHER" id="PTHR23284:SF0">
    <property type="entry name" value="PROLACTIN REGULATORY ELEMENT-BINDING PROTEIN"/>
    <property type="match status" value="1"/>
</dbReference>
<dbReference type="EMBL" id="VVIM01000006">
    <property type="protein sequence ID" value="KAB0797181.1"/>
    <property type="molecule type" value="Genomic_DNA"/>
</dbReference>
<dbReference type="GO" id="GO:0003400">
    <property type="term" value="P:regulation of COPII vesicle coating"/>
    <property type="evidence" value="ECO:0007669"/>
    <property type="project" value="TreeGrafter"/>
</dbReference>
<evidence type="ECO:0000313" key="13">
    <source>
        <dbReference type="EMBL" id="JAV62131.1"/>
    </source>
</evidence>
<name>A0A1Y1KNU1_PHOPY</name>
<dbReference type="Gene3D" id="2.130.10.10">
    <property type="entry name" value="YVTN repeat-like/Quinoprotein amine dehydrogenase"/>
    <property type="match status" value="1"/>
</dbReference>
<feature type="repeat" description="WD" evidence="11">
    <location>
        <begin position="198"/>
        <end position="239"/>
    </location>
</feature>
<keyword evidence="8" id="KW-0653">Protein transport</keyword>
<evidence type="ECO:0000313" key="14">
    <source>
        <dbReference type="EMBL" id="KAB0797181.1"/>
    </source>
</evidence>
<evidence type="ECO:0000256" key="2">
    <source>
        <dbReference type="ARBA" id="ARBA00022448"/>
    </source>
</evidence>
<organism evidence="13">
    <name type="scientific">Photinus pyralis</name>
    <name type="common">Common eastern firefly</name>
    <name type="synonym">Lampyris pyralis</name>
    <dbReference type="NCBI Taxonomy" id="7054"/>
    <lineage>
        <taxon>Eukaryota</taxon>
        <taxon>Metazoa</taxon>
        <taxon>Ecdysozoa</taxon>
        <taxon>Arthropoda</taxon>
        <taxon>Hexapoda</taxon>
        <taxon>Insecta</taxon>
        <taxon>Pterygota</taxon>
        <taxon>Neoptera</taxon>
        <taxon>Endopterygota</taxon>
        <taxon>Coleoptera</taxon>
        <taxon>Polyphaga</taxon>
        <taxon>Elateriformia</taxon>
        <taxon>Elateroidea</taxon>
        <taxon>Lampyridae</taxon>
        <taxon>Lampyrinae</taxon>
        <taxon>Photinus</taxon>
    </lineage>
</organism>
<dbReference type="AlphaFoldDB" id="A0A1Y1KNU1"/>
<dbReference type="OrthoDB" id="2013972at2759"/>
<dbReference type="PROSITE" id="PS50082">
    <property type="entry name" value="WD_REPEATS_2"/>
    <property type="match status" value="1"/>
</dbReference>
<dbReference type="GO" id="GO:0005789">
    <property type="term" value="C:endoplasmic reticulum membrane"/>
    <property type="evidence" value="ECO:0007669"/>
    <property type="project" value="UniProtKB-SubCell"/>
</dbReference>
<sequence length="418" mass="46783">MPHTRRNFDGLLAKVNFPLYTVQMLTNRHVIVGGGGGSAKTGVANGFEIYELSHDGERFIVEEVIRHETGPSVVMNCSTYNDKKHSFLVAGQESHCQLYNVRTVLINNNVEVETVNPHEDIRNRKNKPIQTENNHTNNNKKLKFVITPSDSVQTDFLQEEPLQRVVRISRLSKVMATGGTDGIVRLWGFPNLKQLHTLKAHKEEIDDLDFSPCQKYLISIAKDGLAILWDYSSGKEIRRLTWQQPEGSKYLYKRCRFGVVEGAKNLSALYMLANPTGRAGKQKSYLQKWIPQEGQLYKIAALDESLSALAVRDDGRFVALGTMFSGSVSIYIAFSLQRVLHIPGAHSMFVTGLEFLPVSSDTHTVNSIAEAAVLSISVDNQVCIHSLPFRSTLPAWLAIIVIILTIFFTFVLCSYLGI</sequence>
<keyword evidence="3 11" id="KW-0853">WD repeat</keyword>
<gene>
    <name evidence="14" type="ORF">PPYR_08175</name>
</gene>
<dbReference type="PANTHER" id="PTHR23284">
    <property type="entry name" value="PROLACTIN REGULATORY ELEMENT BINDING PROTEIN"/>
    <property type="match status" value="1"/>
</dbReference>
<keyword evidence="7" id="KW-0931">ER-Golgi transport</keyword>
<evidence type="ECO:0000256" key="8">
    <source>
        <dbReference type="ARBA" id="ARBA00022927"/>
    </source>
</evidence>
<reference evidence="13" key="1">
    <citation type="journal article" date="2016" name="Sci. Rep.">
        <title>Molecular characterization of firefly nuptial gifts: a multi-omics approach sheds light on postcopulatory sexual selection.</title>
        <authorList>
            <person name="Al-Wathiqui N."/>
            <person name="Fallon T.R."/>
            <person name="South A."/>
            <person name="Weng J.K."/>
            <person name="Lewis S.M."/>
        </authorList>
    </citation>
    <scope>NUCLEOTIDE SEQUENCE</scope>
</reference>
<dbReference type="InParanoid" id="A0A1Y1KNU1"/>
<dbReference type="InterPro" id="IPR036322">
    <property type="entry name" value="WD40_repeat_dom_sf"/>
</dbReference>
<keyword evidence="2" id="KW-0813">Transport</keyword>
<evidence type="ECO:0000256" key="12">
    <source>
        <dbReference type="SAM" id="Phobius"/>
    </source>
</evidence>
<evidence type="ECO:0000256" key="5">
    <source>
        <dbReference type="ARBA" id="ARBA00022737"/>
    </source>
</evidence>
<dbReference type="Pfam" id="PF00400">
    <property type="entry name" value="WD40"/>
    <property type="match status" value="1"/>
</dbReference>
<dbReference type="Proteomes" id="UP000327044">
    <property type="component" value="Unassembled WGS sequence"/>
</dbReference>
<dbReference type="PROSITE" id="PS50294">
    <property type="entry name" value="WD_REPEATS_REGION"/>
    <property type="match status" value="1"/>
</dbReference>
<evidence type="ECO:0000256" key="10">
    <source>
        <dbReference type="ARBA" id="ARBA00023136"/>
    </source>
</evidence>
<keyword evidence="10 12" id="KW-0472">Membrane</keyword>
<evidence type="ECO:0000256" key="6">
    <source>
        <dbReference type="ARBA" id="ARBA00022824"/>
    </source>
</evidence>
<evidence type="ECO:0000256" key="7">
    <source>
        <dbReference type="ARBA" id="ARBA00022892"/>
    </source>
</evidence>
<dbReference type="InterPro" id="IPR001680">
    <property type="entry name" value="WD40_rpt"/>
</dbReference>
<dbReference type="SUPFAM" id="SSF50978">
    <property type="entry name" value="WD40 repeat-like"/>
    <property type="match status" value="1"/>
</dbReference>
<keyword evidence="6" id="KW-0256">Endoplasmic reticulum</keyword>
<dbReference type="InterPro" id="IPR015943">
    <property type="entry name" value="WD40/YVTN_repeat-like_dom_sf"/>
</dbReference>
<keyword evidence="4 12" id="KW-0812">Transmembrane</keyword>
<dbReference type="FunCoup" id="A0A1Y1KNU1">
    <property type="interactions" value="1937"/>
</dbReference>
<evidence type="ECO:0000256" key="9">
    <source>
        <dbReference type="ARBA" id="ARBA00022989"/>
    </source>
</evidence>
<reference evidence="14" key="3">
    <citation type="submission" date="2019-08" db="EMBL/GenBank/DDBJ databases">
        <authorList>
            <consortium name="Photinus pyralis genome working group"/>
            <person name="Fallon T.R."/>
            <person name="Sander Lower S.E."/>
            <person name="Weng J.-K."/>
        </authorList>
    </citation>
    <scope>NUCLEOTIDE SEQUENCE</scope>
    <source>
        <strain evidence="14">1611_PpyrPB1</strain>
        <tissue evidence="14">Whole body</tissue>
    </source>
</reference>
<evidence type="ECO:0000313" key="15">
    <source>
        <dbReference type="Proteomes" id="UP000327044"/>
    </source>
</evidence>
<dbReference type="GO" id="GO:0005085">
    <property type="term" value="F:guanyl-nucleotide exchange factor activity"/>
    <property type="evidence" value="ECO:0007669"/>
    <property type="project" value="InterPro"/>
</dbReference>
<reference evidence="14 15" key="2">
    <citation type="journal article" date="2018" name="Elife">
        <title>Firefly genomes illuminate parallel origins of bioluminescence in beetles.</title>
        <authorList>
            <person name="Fallon T.R."/>
            <person name="Lower S.E."/>
            <person name="Chang C.H."/>
            <person name="Bessho-Uehara M."/>
            <person name="Martin G.J."/>
            <person name="Bewick A.J."/>
            <person name="Behringer M."/>
            <person name="Debat H.J."/>
            <person name="Wong I."/>
            <person name="Day J.C."/>
            <person name="Suvorov A."/>
            <person name="Silva C.J."/>
            <person name="Stanger-Hall K.F."/>
            <person name="Hall D.W."/>
            <person name="Schmitz R.J."/>
            <person name="Nelson D.R."/>
            <person name="Lewis S.M."/>
            <person name="Shigenobu S."/>
            <person name="Bybee S.M."/>
            <person name="Larracuente A.M."/>
            <person name="Oba Y."/>
            <person name="Weng J.K."/>
        </authorList>
    </citation>
    <scope>NUCLEOTIDE SEQUENCE [LARGE SCALE GENOMIC DNA]</scope>
    <source>
        <strain evidence="14">1611_PpyrPB1</strain>
        <tissue evidence="14">Whole body</tissue>
    </source>
</reference>
<keyword evidence="5" id="KW-0677">Repeat</keyword>
<keyword evidence="9 12" id="KW-1133">Transmembrane helix</keyword>
<dbReference type="GO" id="GO:0006888">
    <property type="term" value="P:endoplasmic reticulum to Golgi vesicle-mediated transport"/>
    <property type="evidence" value="ECO:0007669"/>
    <property type="project" value="TreeGrafter"/>
</dbReference>
<evidence type="ECO:0000256" key="4">
    <source>
        <dbReference type="ARBA" id="ARBA00022692"/>
    </source>
</evidence>
<dbReference type="EMBL" id="GEZM01080460">
    <property type="protein sequence ID" value="JAV62131.1"/>
    <property type="molecule type" value="Transcribed_RNA"/>
</dbReference>
<dbReference type="SMART" id="SM00320">
    <property type="entry name" value="WD40"/>
    <property type="match status" value="3"/>
</dbReference>
<evidence type="ECO:0000256" key="3">
    <source>
        <dbReference type="ARBA" id="ARBA00022574"/>
    </source>
</evidence>
<keyword evidence="15" id="KW-1185">Reference proteome</keyword>
<dbReference type="InterPro" id="IPR045260">
    <property type="entry name" value="Sec12-like"/>
</dbReference>
<protein>
    <submittedName>
        <fullName evidence="13">Uncharacterized protein</fullName>
    </submittedName>
</protein>
<dbReference type="GO" id="GO:0015031">
    <property type="term" value="P:protein transport"/>
    <property type="evidence" value="ECO:0007669"/>
    <property type="project" value="UniProtKB-KW"/>
</dbReference>